<accession>A0A9P7KDY8</accession>
<dbReference type="SUPFAM" id="SSF48452">
    <property type="entry name" value="TPR-like"/>
    <property type="match status" value="1"/>
</dbReference>
<feature type="region of interest" description="Disordered" evidence="2">
    <location>
        <begin position="423"/>
        <end position="442"/>
    </location>
</feature>
<dbReference type="Gene3D" id="1.25.40.10">
    <property type="entry name" value="Tetratricopeptide repeat domain"/>
    <property type="match status" value="1"/>
</dbReference>
<feature type="region of interest" description="Disordered" evidence="2">
    <location>
        <begin position="534"/>
        <end position="590"/>
    </location>
</feature>
<reference evidence="3" key="1">
    <citation type="submission" date="2020-07" db="EMBL/GenBank/DDBJ databases">
        <authorList>
            <person name="Nieuwenhuis M."/>
            <person name="Van De Peppel L.J.J."/>
        </authorList>
    </citation>
    <scope>NUCLEOTIDE SEQUENCE</scope>
    <source>
        <strain evidence="3">AP01</strain>
        <tissue evidence="3">Mycelium</tissue>
    </source>
</reference>
<feature type="compositionally biased region" description="Basic and acidic residues" evidence="2">
    <location>
        <begin position="534"/>
        <end position="545"/>
    </location>
</feature>
<reference evidence="3" key="2">
    <citation type="submission" date="2021-10" db="EMBL/GenBank/DDBJ databases">
        <title>Phylogenomics reveals ancestral predisposition of the termite-cultivated fungus Termitomyces towards a domesticated lifestyle.</title>
        <authorList>
            <person name="Auxier B."/>
            <person name="Grum-Grzhimaylo A."/>
            <person name="Cardenas M.E."/>
            <person name="Lodge J.D."/>
            <person name="Laessoe T."/>
            <person name="Pedersen O."/>
            <person name="Smith M.E."/>
            <person name="Kuyper T.W."/>
            <person name="Franco-Molano E.A."/>
            <person name="Baroni T.J."/>
            <person name="Aanen D.K."/>
        </authorList>
    </citation>
    <scope>NUCLEOTIDE SEQUENCE</scope>
    <source>
        <strain evidence="3">AP01</strain>
        <tissue evidence="3">Mycelium</tissue>
    </source>
</reference>
<dbReference type="InterPro" id="IPR051966">
    <property type="entry name" value="RPAP3"/>
</dbReference>
<feature type="region of interest" description="Disordered" evidence="2">
    <location>
        <begin position="728"/>
        <end position="835"/>
    </location>
</feature>
<keyword evidence="4" id="KW-1185">Reference proteome</keyword>
<name>A0A9P7KDY8_9AGAR</name>
<dbReference type="InterPro" id="IPR011990">
    <property type="entry name" value="TPR-like_helical_dom_sf"/>
</dbReference>
<feature type="region of interest" description="Disordered" evidence="2">
    <location>
        <begin position="657"/>
        <end position="693"/>
    </location>
</feature>
<proteinExistence type="predicted"/>
<feature type="compositionally biased region" description="Low complexity" evidence="2">
    <location>
        <begin position="546"/>
        <end position="573"/>
    </location>
</feature>
<feature type="region of interest" description="Disordered" evidence="2">
    <location>
        <begin position="1"/>
        <end position="32"/>
    </location>
</feature>
<dbReference type="PANTHER" id="PTHR46423">
    <property type="entry name" value="RNA POLYMERASE II-ASSOCIATED PROTEIN 3"/>
    <property type="match status" value="1"/>
</dbReference>
<dbReference type="PANTHER" id="PTHR46423:SF1">
    <property type="entry name" value="RNA POLYMERASE II-ASSOCIATED PROTEIN 3"/>
    <property type="match status" value="1"/>
</dbReference>
<evidence type="ECO:0000313" key="3">
    <source>
        <dbReference type="EMBL" id="KAG5644311.1"/>
    </source>
</evidence>
<feature type="compositionally biased region" description="Low complexity" evidence="2">
    <location>
        <begin position="657"/>
        <end position="673"/>
    </location>
</feature>
<comment type="caution">
    <text evidence="3">The sequence shown here is derived from an EMBL/GenBank/DDBJ whole genome shotgun (WGS) entry which is preliminary data.</text>
</comment>
<evidence type="ECO:0000256" key="2">
    <source>
        <dbReference type="SAM" id="MobiDB-lite"/>
    </source>
</evidence>
<feature type="compositionally biased region" description="Basic and acidic residues" evidence="2">
    <location>
        <begin position="770"/>
        <end position="781"/>
    </location>
</feature>
<sequence>MSALTTALEGSTPGPTSTSSMSSTTTTGGYKGKVTHRSWQQLPEELVRHIATFFLWEMSGRGYVPHTWDTRESWHHRMLYTVLRDAHGLEHQFMSICPQWHLAVQQHLFWQQAISLIDPFDTLAHHVILHPKPHAHSASSAPAPPTRLSPHRHFRNITSCSCLVCRLNHPASSHGLASAKRYLSTPHLHTIAVCKDHDRRPASFCGSCLRAVPSFHFNPTNPAAPPQALPAAAQSQIEGMLGIMDNDDPEAFGASVEATCRSCRIEYLWKRAGERDVPFGREAIGGTKLEPEDWEARSVVESYIDLAEGNVRDVLLLAREKLWLRKNTRLGDMLLQALAASKFNAAGGSPALEYEDSEEEEDDIEIMQAEEAGARELALGDWARGRILDGHWVSPADMWYGHDKRDGAKGWVRAVHPCPWTRDASSFGSSPPPEEDVDSHPTRATLKGEIPPSFALCEQAFIAHSRQMKVVLGAAMRNLVRKIVVECQTRGKVEDPAIRAARMSIEEVLRALREEEGLWFDGFDWVERGRNARAESERIRGRQCDSSDGSTSTGSTGSSGTSPVLSTTTLQTTPSPPPTVPPDELKEASDDPVMISVAPVLNPPKLLRPIPYIPVTAAHFPSFTMDAVKGAWRDACAPLYHCRCSICLRAHALANAAKGPAPQPQPQTHDTPPNVVPTQDPQETAEADADGEDEIEVLEEEDIYETGDENETGDEDVLEEDYGYAELESASASEEEDQDRHSRTLRAHTPAPPRLTSILIPPSSARARKRSCDEIDGRVEGDCEEDEDEGTRALLSRSGTPPKRARTESSDQSSVTPDQLKFKPGDSLNPYDPAAVSLGQQGVFDRIDAGQSPLSDPKIMGMMKDPEKKGKMFAAIAEMMKADAEECRRTGEDPHARMMREKAEWAAKDLRASVLKPVGNASFVAGDYKRAFLVYSACTQLSPHEAVYHLNCAAAALKLRVYEEAYDSAMEALESGGTGGPGLAKAYFRRAQARKSLGLLAEAAEDLMEASRRQPGDVSVQKEMEEVKNLELLGPTELEEWVKGKKTTLEEIFGSVEAMENEITAIQKGTVEA</sequence>
<dbReference type="OrthoDB" id="3158970at2759"/>
<organism evidence="3 4">
    <name type="scientific">Asterophora parasitica</name>
    <dbReference type="NCBI Taxonomy" id="117018"/>
    <lineage>
        <taxon>Eukaryota</taxon>
        <taxon>Fungi</taxon>
        <taxon>Dikarya</taxon>
        <taxon>Basidiomycota</taxon>
        <taxon>Agaricomycotina</taxon>
        <taxon>Agaricomycetes</taxon>
        <taxon>Agaricomycetidae</taxon>
        <taxon>Agaricales</taxon>
        <taxon>Tricholomatineae</taxon>
        <taxon>Lyophyllaceae</taxon>
        <taxon>Asterophora</taxon>
    </lineage>
</organism>
<evidence type="ECO:0000256" key="1">
    <source>
        <dbReference type="ARBA" id="ARBA00022803"/>
    </source>
</evidence>
<keyword evidence="1" id="KW-0802">TPR repeat</keyword>
<dbReference type="AlphaFoldDB" id="A0A9P7KDY8"/>
<feature type="compositionally biased region" description="Low complexity" evidence="2">
    <location>
        <begin position="10"/>
        <end position="28"/>
    </location>
</feature>
<feature type="compositionally biased region" description="Acidic residues" evidence="2">
    <location>
        <begin position="683"/>
        <end position="693"/>
    </location>
</feature>
<dbReference type="EMBL" id="JABCKV010000075">
    <property type="protein sequence ID" value="KAG5644311.1"/>
    <property type="molecule type" value="Genomic_DNA"/>
</dbReference>
<protein>
    <submittedName>
        <fullName evidence="3">Uncharacterized protein</fullName>
    </submittedName>
</protein>
<dbReference type="Proteomes" id="UP000775547">
    <property type="component" value="Unassembled WGS sequence"/>
</dbReference>
<dbReference type="InterPro" id="IPR019734">
    <property type="entry name" value="TPR_rpt"/>
</dbReference>
<gene>
    <name evidence="3" type="ORF">DXG03_008729</name>
</gene>
<dbReference type="SMART" id="SM00028">
    <property type="entry name" value="TPR"/>
    <property type="match status" value="3"/>
</dbReference>
<dbReference type="GO" id="GO:0101031">
    <property type="term" value="C:protein folding chaperone complex"/>
    <property type="evidence" value="ECO:0007669"/>
    <property type="project" value="TreeGrafter"/>
</dbReference>
<evidence type="ECO:0000313" key="4">
    <source>
        <dbReference type="Proteomes" id="UP000775547"/>
    </source>
</evidence>